<evidence type="ECO:0000256" key="3">
    <source>
        <dbReference type="ARBA" id="ARBA00022448"/>
    </source>
</evidence>
<feature type="transmembrane region" description="Helical" evidence="8">
    <location>
        <begin position="405"/>
        <end position="425"/>
    </location>
</feature>
<feature type="transmembrane region" description="Helical" evidence="8">
    <location>
        <begin position="307"/>
        <end position="327"/>
    </location>
</feature>
<sequence>MSEQVVQTPPRGTVSTLRMLLIWLAANLVVTTLLTGTLFQPGVSYATALTSIVLGTVLGALVLVGVGVIGARTGLPTMALTRAAFGHRGSLLPVTFNVVVLMGWSWVQAMLAGLAVDALVFAATGFSSPLLFAVLCQLVVVALAILGHEGIARIEPWLALVMLAVMGGIFVTAFRAHGPAELASIPVDPAVGLTPALAFDLVFATAISWTVLSADITRNASTPRAAALGSGIGYTLSTVIAMSLGLTAFAHVLLGDAAATPFDPATLVAAFGWPLAVVMFLSVMATNTMVVYGMATSVTHASLSRPLPFVPVALVLGAVSVIGAMWFDLLTRFTDFLALIGTFFVPVFAVILVDYVLQGRRITLDVLVARGPRAWFRGGVHWRAVAVWAVGAATSWLLTDVLPSPVGATVPVFLLSALLYALLAWPRHRPEARPEAGASIEGRRGA</sequence>
<feature type="transmembrane region" description="Helical" evidence="8">
    <location>
        <begin position="90"/>
        <end position="107"/>
    </location>
</feature>
<keyword evidence="4 8" id="KW-0812">Transmembrane</keyword>
<evidence type="ECO:0000313" key="10">
    <source>
        <dbReference type="Proteomes" id="UP000196230"/>
    </source>
</evidence>
<evidence type="ECO:0000313" key="9">
    <source>
        <dbReference type="EMBL" id="SJN24482.1"/>
    </source>
</evidence>
<dbReference type="Gene3D" id="1.10.4160.10">
    <property type="entry name" value="Hydantoin permease"/>
    <property type="match status" value="1"/>
</dbReference>
<evidence type="ECO:0000256" key="4">
    <source>
        <dbReference type="ARBA" id="ARBA00022692"/>
    </source>
</evidence>
<dbReference type="InterPro" id="IPR001248">
    <property type="entry name" value="Pur-cyt_permease"/>
</dbReference>
<comment type="subcellular location">
    <subcellularLocation>
        <location evidence="1">Membrane</location>
        <topology evidence="1">Multi-pass membrane protein</topology>
    </subcellularLocation>
</comment>
<feature type="transmembrane region" description="Helical" evidence="8">
    <location>
        <begin position="20"/>
        <end position="39"/>
    </location>
</feature>
<dbReference type="Pfam" id="PF02133">
    <property type="entry name" value="Transp_cyt_pur"/>
    <property type="match status" value="1"/>
</dbReference>
<feature type="transmembrane region" description="Helical" evidence="8">
    <location>
        <begin position="226"/>
        <end position="253"/>
    </location>
</feature>
<accession>A0A1R4IXB3</accession>
<feature type="transmembrane region" description="Helical" evidence="8">
    <location>
        <begin position="273"/>
        <end position="295"/>
    </location>
</feature>
<comment type="similarity">
    <text evidence="2 7">Belongs to the purine-cytosine permease (2.A.39) family.</text>
</comment>
<evidence type="ECO:0000256" key="8">
    <source>
        <dbReference type="SAM" id="Phobius"/>
    </source>
</evidence>
<dbReference type="InterPro" id="IPR026030">
    <property type="entry name" value="Pur-cyt_permease_Fcy2/21/22"/>
</dbReference>
<proteinExistence type="inferred from homology"/>
<name>A0A1R4IXB3_9MICC</name>
<keyword evidence="3 7" id="KW-0813">Transport</keyword>
<feature type="transmembrane region" description="Helical" evidence="8">
    <location>
        <begin position="196"/>
        <end position="214"/>
    </location>
</feature>
<evidence type="ECO:0000256" key="2">
    <source>
        <dbReference type="ARBA" id="ARBA00008974"/>
    </source>
</evidence>
<dbReference type="RefSeq" id="WP_087133838.1">
    <property type="nucleotide sequence ID" value="NZ_FUKP01000032.1"/>
</dbReference>
<dbReference type="InterPro" id="IPR030191">
    <property type="entry name" value="CodB"/>
</dbReference>
<feature type="transmembrane region" description="Helical" evidence="8">
    <location>
        <begin position="45"/>
        <end position="69"/>
    </location>
</feature>
<feature type="transmembrane region" description="Helical" evidence="8">
    <location>
        <begin position="380"/>
        <end position="399"/>
    </location>
</feature>
<keyword evidence="6 7" id="KW-0472">Membrane</keyword>
<evidence type="ECO:0000256" key="1">
    <source>
        <dbReference type="ARBA" id="ARBA00004141"/>
    </source>
</evidence>
<dbReference type="GO" id="GO:0015209">
    <property type="term" value="F:cytosine transmembrane transporter activity"/>
    <property type="evidence" value="ECO:0007669"/>
    <property type="project" value="InterPro"/>
</dbReference>
<dbReference type="EMBL" id="FUKP01000032">
    <property type="protein sequence ID" value="SJN24482.1"/>
    <property type="molecule type" value="Genomic_DNA"/>
</dbReference>
<feature type="transmembrane region" description="Helical" evidence="8">
    <location>
        <begin position="157"/>
        <end position="176"/>
    </location>
</feature>
<reference evidence="9 10" key="1">
    <citation type="submission" date="2017-02" db="EMBL/GenBank/DDBJ databases">
        <authorList>
            <person name="Peterson S.W."/>
        </authorList>
    </citation>
    <scope>NUCLEOTIDE SEQUENCE [LARGE SCALE GENOMIC DNA]</scope>
    <source>
        <strain evidence="9 10">2B3F</strain>
    </source>
</reference>
<dbReference type="AlphaFoldDB" id="A0A1R4IXB3"/>
<organism evidence="9 10">
    <name type="scientific">Micrococcus lylae</name>
    <dbReference type="NCBI Taxonomy" id="1273"/>
    <lineage>
        <taxon>Bacteria</taxon>
        <taxon>Bacillati</taxon>
        <taxon>Actinomycetota</taxon>
        <taxon>Actinomycetes</taxon>
        <taxon>Micrococcales</taxon>
        <taxon>Micrococcaceae</taxon>
        <taxon>Micrococcus</taxon>
    </lineage>
</organism>
<keyword evidence="5 8" id="KW-1133">Transmembrane helix</keyword>
<evidence type="ECO:0000256" key="6">
    <source>
        <dbReference type="ARBA" id="ARBA00023136"/>
    </source>
</evidence>
<protein>
    <submittedName>
        <fullName evidence="9">Predicted hydroxymethylpyrimidine transporter CytX</fullName>
    </submittedName>
</protein>
<dbReference type="GO" id="GO:0005886">
    <property type="term" value="C:plasma membrane"/>
    <property type="evidence" value="ECO:0007669"/>
    <property type="project" value="TreeGrafter"/>
</dbReference>
<feature type="transmembrane region" description="Helical" evidence="8">
    <location>
        <begin position="333"/>
        <end position="357"/>
    </location>
</feature>
<evidence type="ECO:0000256" key="7">
    <source>
        <dbReference type="PIRNR" id="PIRNR002744"/>
    </source>
</evidence>
<feature type="transmembrane region" description="Helical" evidence="8">
    <location>
        <begin position="119"/>
        <end position="145"/>
    </location>
</feature>
<dbReference type="PANTHER" id="PTHR30569:SF0">
    <property type="entry name" value="CYTOSINE PERMEASE"/>
    <property type="match status" value="1"/>
</dbReference>
<gene>
    <name evidence="9" type="ORF">FM125_05140</name>
</gene>
<evidence type="ECO:0000256" key="5">
    <source>
        <dbReference type="ARBA" id="ARBA00022989"/>
    </source>
</evidence>
<dbReference type="PANTHER" id="PTHR30569">
    <property type="entry name" value="CYTOSINE TRANSPORTER CODB"/>
    <property type="match status" value="1"/>
</dbReference>
<dbReference type="PIRSF" id="PIRSF002744">
    <property type="entry name" value="Pur-cyt_permease"/>
    <property type="match status" value="1"/>
</dbReference>
<dbReference type="Proteomes" id="UP000196230">
    <property type="component" value="Unassembled WGS sequence"/>
</dbReference>